<comment type="catalytic activity">
    <reaction evidence="14 15">
        <text>chorismate + L-glutamine = anthranilate + pyruvate + L-glutamate + H(+)</text>
        <dbReference type="Rhea" id="RHEA:21732"/>
        <dbReference type="ChEBI" id="CHEBI:15361"/>
        <dbReference type="ChEBI" id="CHEBI:15378"/>
        <dbReference type="ChEBI" id="CHEBI:16567"/>
        <dbReference type="ChEBI" id="CHEBI:29748"/>
        <dbReference type="ChEBI" id="CHEBI:29985"/>
        <dbReference type="ChEBI" id="CHEBI:58359"/>
        <dbReference type="EC" id="4.1.3.27"/>
    </reaction>
</comment>
<dbReference type="Gene3D" id="3.60.120.10">
    <property type="entry name" value="Anthranilate synthase"/>
    <property type="match status" value="1"/>
</dbReference>
<evidence type="ECO:0000256" key="7">
    <source>
        <dbReference type="ARBA" id="ARBA00022605"/>
    </source>
</evidence>
<comment type="similarity">
    <text evidence="3 15">Belongs to the anthranilate synthase component I family.</text>
</comment>
<evidence type="ECO:0000256" key="3">
    <source>
        <dbReference type="ARBA" id="ARBA00009562"/>
    </source>
</evidence>
<dbReference type="InterPro" id="IPR015890">
    <property type="entry name" value="Chorismate_C"/>
</dbReference>
<evidence type="ECO:0000256" key="11">
    <source>
        <dbReference type="ARBA" id="ARBA00023141"/>
    </source>
</evidence>
<keyword evidence="8 15" id="KW-0479">Metal-binding</keyword>
<keyword evidence="9 15" id="KW-0822">Tryptophan biosynthesis</keyword>
<evidence type="ECO:0000256" key="12">
    <source>
        <dbReference type="ARBA" id="ARBA00023239"/>
    </source>
</evidence>
<evidence type="ECO:0000256" key="9">
    <source>
        <dbReference type="ARBA" id="ARBA00022822"/>
    </source>
</evidence>
<reference evidence="18" key="1">
    <citation type="submission" date="2022-08" db="EMBL/GenBank/DDBJ databases">
        <authorList>
            <person name="Vandamme P."/>
            <person name="Hettiarachchi A."/>
            <person name="Peeters C."/>
            <person name="Cnockaert M."/>
            <person name="Carlier A."/>
        </authorList>
    </citation>
    <scope>NUCLEOTIDE SEQUENCE</scope>
    <source>
        <strain evidence="18">LMG 31809</strain>
    </source>
</reference>
<dbReference type="PANTHER" id="PTHR11236">
    <property type="entry name" value="AMINOBENZOATE/ANTHRANILATE SYNTHASE"/>
    <property type="match status" value="1"/>
</dbReference>
<evidence type="ECO:0000256" key="1">
    <source>
        <dbReference type="ARBA" id="ARBA00001946"/>
    </source>
</evidence>
<proteinExistence type="inferred from homology"/>
<comment type="subunit">
    <text evidence="4 15">Heterotetramer consisting of two non-identical subunits: a beta subunit (TrpG) and a large alpha subunit (TrpE).</text>
</comment>
<dbReference type="Proteomes" id="UP001141619">
    <property type="component" value="Unassembled WGS sequence"/>
</dbReference>
<evidence type="ECO:0000256" key="6">
    <source>
        <dbReference type="ARBA" id="ARBA00020653"/>
    </source>
</evidence>
<dbReference type="InterPro" id="IPR006805">
    <property type="entry name" value="Anth_synth_I_N"/>
</dbReference>
<keyword evidence="12 15" id="KW-0456">Lyase</keyword>
<evidence type="ECO:0000256" key="15">
    <source>
        <dbReference type="RuleBase" id="RU364045"/>
    </source>
</evidence>
<dbReference type="GO" id="GO:0046872">
    <property type="term" value="F:metal ion binding"/>
    <property type="evidence" value="ECO:0007669"/>
    <property type="project" value="UniProtKB-KW"/>
</dbReference>
<evidence type="ECO:0000259" key="17">
    <source>
        <dbReference type="Pfam" id="PF04715"/>
    </source>
</evidence>
<evidence type="ECO:0000259" key="16">
    <source>
        <dbReference type="Pfam" id="PF00425"/>
    </source>
</evidence>
<feature type="domain" description="Chorismate-utilising enzyme C-terminal" evidence="16">
    <location>
        <begin position="232"/>
        <end position="485"/>
    </location>
</feature>
<evidence type="ECO:0000256" key="13">
    <source>
        <dbReference type="ARBA" id="ARBA00025634"/>
    </source>
</evidence>
<dbReference type="GO" id="GO:0000162">
    <property type="term" value="P:L-tryptophan biosynthetic process"/>
    <property type="evidence" value="ECO:0007669"/>
    <property type="project" value="UniProtKB-KW"/>
</dbReference>
<evidence type="ECO:0000256" key="5">
    <source>
        <dbReference type="ARBA" id="ARBA00012266"/>
    </source>
</evidence>
<comment type="pathway">
    <text evidence="2 15">Amino-acid biosynthesis; L-tryptophan biosynthesis; L-tryptophan from chorismate: step 1/5.</text>
</comment>
<dbReference type="InterPro" id="IPR005256">
    <property type="entry name" value="Anth_synth_I_PabB"/>
</dbReference>
<dbReference type="AlphaFoldDB" id="A0A9X3TY41"/>
<evidence type="ECO:0000256" key="10">
    <source>
        <dbReference type="ARBA" id="ARBA00022842"/>
    </source>
</evidence>
<dbReference type="EC" id="4.1.3.27" evidence="5 15"/>
<dbReference type="InterPro" id="IPR019999">
    <property type="entry name" value="Anth_synth_I-like"/>
</dbReference>
<keyword evidence="10 15" id="KW-0460">Magnesium</keyword>
<protein>
    <recommendedName>
        <fullName evidence="6 15">Anthranilate synthase component 1</fullName>
        <ecNumber evidence="5 15">4.1.3.27</ecNumber>
    </recommendedName>
</protein>
<comment type="function">
    <text evidence="13 15">Part of a heterotetrameric complex that catalyzes the two-step biosynthesis of anthranilate, an intermediate in the biosynthesis of L-tryptophan. In the first step, the glutamine-binding beta subunit (TrpG) of anthranilate synthase (AS) provides the glutamine amidotransferase activity which generates ammonia as a substrate that, along with chorismate, is used in the second step, catalyzed by the large alpha subunit of AS (TrpE) to produce anthranilate. In the absence of TrpG, TrpE can synthesize anthranilate directly from chorismate and high concentrations of ammonia.</text>
</comment>
<dbReference type="Pfam" id="PF04715">
    <property type="entry name" value="Anth_synt_I_N"/>
    <property type="match status" value="1"/>
</dbReference>
<comment type="caution">
    <text evidence="18">The sequence shown here is derived from an EMBL/GenBank/DDBJ whole genome shotgun (WGS) entry which is preliminary data.</text>
</comment>
<dbReference type="Pfam" id="PF00425">
    <property type="entry name" value="Chorismate_bind"/>
    <property type="match status" value="1"/>
</dbReference>
<dbReference type="PRINTS" id="PR00095">
    <property type="entry name" value="ANTSNTHASEI"/>
</dbReference>
<keyword evidence="19" id="KW-1185">Reference proteome</keyword>
<reference evidence="18" key="2">
    <citation type="journal article" date="2023" name="Syst. Appl. Microbiol.">
        <title>Govania unica gen. nov., sp. nov., a rare biosphere bacterium that represents a novel family in the class Alphaproteobacteria.</title>
        <authorList>
            <person name="Vandamme P."/>
            <person name="Peeters C."/>
            <person name="Hettiarachchi A."/>
            <person name="Cnockaert M."/>
            <person name="Carlier A."/>
        </authorList>
    </citation>
    <scope>NUCLEOTIDE SEQUENCE</scope>
    <source>
        <strain evidence="18">LMG 31809</strain>
    </source>
</reference>
<feature type="domain" description="Anthranilate synthase component I N-terminal" evidence="17">
    <location>
        <begin position="29"/>
        <end position="173"/>
    </location>
</feature>
<evidence type="ECO:0000256" key="8">
    <source>
        <dbReference type="ARBA" id="ARBA00022723"/>
    </source>
</evidence>
<name>A0A9X3TY41_9PROT</name>
<dbReference type="NCBIfam" id="TIGR00564">
    <property type="entry name" value="trpE_most"/>
    <property type="match status" value="1"/>
</dbReference>
<dbReference type="PANTHER" id="PTHR11236:SF48">
    <property type="entry name" value="ISOCHORISMATE SYNTHASE MENF"/>
    <property type="match status" value="1"/>
</dbReference>
<evidence type="ECO:0000256" key="4">
    <source>
        <dbReference type="ARBA" id="ARBA00011575"/>
    </source>
</evidence>
<evidence type="ECO:0000256" key="14">
    <source>
        <dbReference type="ARBA" id="ARBA00047683"/>
    </source>
</evidence>
<evidence type="ECO:0000313" key="19">
    <source>
        <dbReference type="Proteomes" id="UP001141619"/>
    </source>
</evidence>
<keyword evidence="11 15" id="KW-0057">Aromatic amino acid biosynthesis</keyword>
<evidence type="ECO:0000256" key="2">
    <source>
        <dbReference type="ARBA" id="ARBA00004873"/>
    </source>
</evidence>
<organism evidence="18 19">
    <name type="scientific">Govanella unica</name>
    <dbReference type="NCBI Taxonomy" id="2975056"/>
    <lineage>
        <taxon>Bacteria</taxon>
        <taxon>Pseudomonadati</taxon>
        <taxon>Pseudomonadota</taxon>
        <taxon>Alphaproteobacteria</taxon>
        <taxon>Emcibacterales</taxon>
        <taxon>Govanellaceae</taxon>
        <taxon>Govanella</taxon>
    </lineage>
</organism>
<comment type="cofactor">
    <cofactor evidence="1 15">
        <name>Mg(2+)</name>
        <dbReference type="ChEBI" id="CHEBI:18420"/>
    </cofactor>
</comment>
<dbReference type="EMBL" id="JANWOI010000002">
    <property type="protein sequence ID" value="MDA5193793.1"/>
    <property type="molecule type" value="Genomic_DNA"/>
</dbReference>
<dbReference type="RefSeq" id="WP_274943487.1">
    <property type="nucleotide sequence ID" value="NZ_JANWOI010000002.1"/>
</dbReference>
<gene>
    <name evidence="15 18" type="primary">trpE</name>
    <name evidence="18" type="ORF">NYP16_07490</name>
</gene>
<dbReference type="SUPFAM" id="SSF56322">
    <property type="entry name" value="ADC synthase"/>
    <property type="match status" value="1"/>
</dbReference>
<dbReference type="GO" id="GO:0004049">
    <property type="term" value="F:anthranilate synthase activity"/>
    <property type="evidence" value="ECO:0007669"/>
    <property type="project" value="UniProtKB-EC"/>
</dbReference>
<sequence>MAVFPDFETFCAAYDKGQPQVVWSPLVADLETPISTYLKLTGGAPNSFLLESVEGGAVRGRYSIIGLKPDLIWRARGNTAEINRDALIQPTDPTAFVAAGETMASLRALLAESLIDLPPHLPPMAAGIVGYMGYDTVRLMEDLGAANPDPLDLPDGTFIRPTIMAIFDQVTDVITAVTPVRPTAKIDARTAYLRAEERLAACLEALDRPLSHGAADFRDLPALPEPTSNTPKDEFLAMIAKAKDYIVAGDIFQVVISQRFSLPFTLPPVALYRALRRTNPSPFLYFLSFDDVSVVGSSPEILVRVRDGKITIRPIAGTRPRGVTPEDDKRLEAELLADPKELSEHLMLLDLGRNDVGRVSKPGTVRVTEKMMIERYSHVMHIVSNVEGEMDPKFDALDAFAAGFPAGTVSGAPKIRAMEIIDELEREKRGIYAGGVGYFSANGSMDTCIVLRTAIVKDGVMYAQAGAGIVYDSNPEAEFEETRAKARAVIRAAEEAIRFASKSGLGQ</sequence>
<evidence type="ECO:0000313" key="18">
    <source>
        <dbReference type="EMBL" id="MDA5193793.1"/>
    </source>
</evidence>
<dbReference type="InterPro" id="IPR005801">
    <property type="entry name" value="ADC_synthase"/>
</dbReference>
<accession>A0A9X3TY41</accession>
<keyword evidence="7 15" id="KW-0028">Amino-acid biosynthesis</keyword>